<dbReference type="NCBIfam" id="NF000594">
    <property type="entry name" value="PRK00015.1-1"/>
    <property type="match status" value="1"/>
</dbReference>
<comment type="function">
    <text evidence="3 14 16">Endonuclease that specifically degrades the RNA of RNA-DNA hybrids.</text>
</comment>
<keyword evidence="19" id="KW-1185">Reference proteome</keyword>
<evidence type="ECO:0000256" key="9">
    <source>
        <dbReference type="ARBA" id="ARBA00022722"/>
    </source>
</evidence>
<evidence type="ECO:0000256" key="8">
    <source>
        <dbReference type="ARBA" id="ARBA00022490"/>
    </source>
</evidence>
<feature type="domain" description="RNase H type-2" evidence="17">
    <location>
        <begin position="79"/>
        <end position="261"/>
    </location>
</feature>
<dbReference type="Gene3D" id="3.30.420.10">
    <property type="entry name" value="Ribonuclease H-like superfamily/Ribonuclease H"/>
    <property type="match status" value="1"/>
</dbReference>
<dbReference type="EMBL" id="CP089291">
    <property type="protein sequence ID" value="UOF89338.1"/>
    <property type="molecule type" value="Genomic_DNA"/>
</dbReference>
<evidence type="ECO:0000256" key="6">
    <source>
        <dbReference type="ARBA" id="ARBA00012180"/>
    </source>
</evidence>
<evidence type="ECO:0000256" key="10">
    <source>
        <dbReference type="ARBA" id="ARBA00022723"/>
    </source>
</evidence>
<feature type="binding site" evidence="14 15">
    <location>
        <position position="177"/>
    </location>
    <ligand>
        <name>a divalent metal cation</name>
        <dbReference type="ChEBI" id="CHEBI:60240"/>
    </ligand>
</feature>
<protein>
    <recommendedName>
        <fullName evidence="7 14">Ribonuclease HII</fullName>
        <shortName evidence="14">RNase HII</shortName>
        <ecNumber evidence="6 14">3.1.26.4</ecNumber>
    </recommendedName>
</protein>
<dbReference type="PANTHER" id="PTHR10954">
    <property type="entry name" value="RIBONUCLEASE H2 SUBUNIT A"/>
    <property type="match status" value="1"/>
</dbReference>
<evidence type="ECO:0000256" key="4">
    <source>
        <dbReference type="ARBA" id="ARBA00004496"/>
    </source>
</evidence>
<dbReference type="PROSITE" id="PS51975">
    <property type="entry name" value="RNASE_H_2"/>
    <property type="match status" value="1"/>
</dbReference>
<name>A0ABY4CFP5_9BACL</name>
<evidence type="ECO:0000256" key="5">
    <source>
        <dbReference type="ARBA" id="ARBA00007383"/>
    </source>
</evidence>
<organism evidence="18 19">
    <name type="scientific">Fodinisporobacter ferrooxydans</name>
    <dbReference type="NCBI Taxonomy" id="2901836"/>
    <lineage>
        <taxon>Bacteria</taxon>
        <taxon>Bacillati</taxon>
        <taxon>Bacillota</taxon>
        <taxon>Bacilli</taxon>
        <taxon>Bacillales</taxon>
        <taxon>Alicyclobacillaceae</taxon>
        <taxon>Fodinisporobacter</taxon>
    </lineage>
</organism>
<proteinExistence type="inferred from homology"/>
<dbReference type="InterPro" id="IPR022898">
    <property type="entry name" value="RNase_HII"/>
</dbReference>
<evidence type="ECO:0000256" key="2">
    <source>
        <dbReference type="ARBA" id="ARBA00001946"/>
    </source>
</evidence>
<evidence type="ECO:0000313" key="19">
    <source>
        <dbReference type="Proteomes" id="UP000830167"/>
    </source>
</evidence>
<keyword evidence="9 14" id="KW-0540">Nuclease</keyword>
<dbReference type="SUPFAM" id="SSF53098">
    <property type="entry name" value="Ribonuclease H-like"/>
    <property type="match status" value="1"/>
</dbReference>
<evidence type="ECO:0000256" key="12">
    <source>
        <dbReference type="ARBA" id="ARBA00022801"/>
    </source>
</evidence>
<evidence type="ECO:0000256" key="1">
    <source>
        <dbReference type="ARBA" id="ARBA00000077"/>
    </source>
</evidence>
<evidence type="ECO:0000256" key="3">
    <source>
        <dbReference type="ARBA" id="ARBA00004065"/>
    </source>
</evidence>
<evidence type="ECO:0000313" key="18">
    <source>
        <dbReference type="EMBL" id="UOF89338.1"/>
    </source>
</evidence>
<dbReference type="EC" id="3.1.26.4" evidence="6 14"/>
<keyword evidence="10 14" id="KW-0479">Metal-binding</keyword>
<evidence type="ECO:0000256" key="11">
    <source>
        <dbReference type="ARBA" id="ARBA00022759"/>
    </source>
</evidence>
<dbReference type="Proteomes" id="UP000830167">
    <property type="component" value="Chromosome"/>
</dbReference>
<dbReference type="Pfam" id="PF01351">
    <property type="entry name" value="RNase_HII"/>
    <property type="match status" value="1"/>
</dbReference>
<dbReference type="GO" id="GO:0004523">
    <property type="term" value="F:RNA-DNA hybrid ribonuclease activity"/>
    <property type="evidence" value="ECO:0007669"/>
    <property type="project" value="UniProtKB-EC"/>
</dbReference>
<evidence type="ECO:0000256" key="14">
    <source>
        <dbReference type="HAMAP-Rule" id="MF_00052"/>
    </source>
</evidence>
<feature type="binding site" evidence="14 15">
    <location>
        <position position="85"/>
    </location>
    <ligand>
        <name>a divalent metal cation</name>
        <dbReference type="ChEBI" id="CHEBI:60240"/>
    </ligand>
</feature>
<evidence type="ECO:0000256" key="13">
    <source>
        <dbReference type="ARBA" id="ARBA00023211"/>
    </source>
</evidence>
<gene>
    <name evidence="14" type="primary">rnhB</name>
    <name evidence="18" type="ORF">LSG31_15715</name>
</gene>
<keyword evidence="12 14" id="KW-0378">Hydrolase</keyword>
<dbReference type="RefSeq" id="WP_347436026.1">
    <property type="nucleotide sequence ID" value="NZ_CP089291.1"/>
</dbReference>
<comment type="catalytic activity">
    <reaction evidence="1 14 15 16">
        <text>Endonucleolytic cleavage to 5'-phosphomonoester.</text>
        <dbReference type="EC" id="3.1.26.4"/>
    </reaction>
</comment>
<dbReference type="InterPro" id="IPR036397">
    <property type="entry name" value="RNaseH_sf"/>
</dbReference>
<evidence type="ECO:0000256" key="7">
    <source>
        <dbReference type="ARBA" id="ARBA00019179"/>
    </source>
</evidence>
<dbReference type="PANTHER" id="PTHR10954:SF18">
    <property type="entry name" value="RIBONUCLEASE HII"/>
    <property type="match status" value="1"/>
</dbReference>
<comment type="cofactor">
    <cofactor evidence="14 15">
        <name>Mn(2+)</name>
        <dbReference type="ChEBI" id="CHEBI:29035"/>
    </cofactor>
    <cofactor evidence="14 15">
        <name>Mg(2+)</name>
        <dbReference type="ChEBI" id="CHEBI:18420"/>
    </cofactor>
    <text evidence="14 15">Manganese or magnesium. Binds 1 divalent metal ion per monomer in the absence of substrate. May bind a second metal ion after substrate binding.</text>
</comment>
<dbReference type="NCBIfam" id="NF000595">
    <property type="entry name" value="PRK00015.1-3"/>
    <property type="match status" value="1"/>
</dbReference>
<dbReference type="InterPro" id="IPR024567">
    <property type="entry name" value="RNase_HII/HIII_dom"/>
</dbReference>
<accession>A0ABY4CFP5</accession>
<evidence type="ECO:0000259" key="17">
    <source>
        <dbReference type="PROSITE" id="PS51975"/>
    </source>
</evidence>
<dbReference type="InterPro" id="IPR001352">
    <property type="entry name" value="RNase_HII/HIII"/>
</dbReference>
<comment type="subcellular location">
    <subcellularLocation>
        <location evidence="4 14">Cytoplasm</location>
    </subcellularLocation>
</comment>
<keyword evidence="13 14" id="KW-0464">Manganese</keyword>
<reference evidence="18" key="1">
    <citation type="submission" date="2021-12" db="EMBL/GenBank/DDBJ databases">
        <title>Alicyclobacillaceae gen. nov., sp. nov., isolated from chalcocite enrichment system.</title>
        <authorList>
            <person name="Jiang Z."/>
        </authorList>
    </citation>
    <scope>NUCLEOTIDE SEQUENCE</scope>
    <source>
        <strain evidence="18">MYW30-H2</strain>
    </source>
</reference>
<keyword evidence="8 14" id="KW-0963">Cytoplasm</keyword>
<dbReference type="HAMAP" id="MF_00052_B">
    <property type="entry name" value="RNase_HII_B"/>
    <property type="match status" value="1"/>
</dbReference>
<dbReference type="CDD" id="cd07182">
    <property type="entry name" value="RNase_HII_bacteria_HII_like"/>
    <property type="match status" value="1"/>
</dbReference>
<evidence type="ECO:0000256" key="16">
    <source>
        <dbReference type="RuleBase" id="RU003515"/>
    </source>
</evidence>
<dbReference type="InterPro" id="IPR012337">
    <property type="entry name" value="RNaseH-like_sf"/>
</dbReference>
<comment type="similarity">
    <text evidence="5 14 16">Belongs to the RNase HII family.</text>
</comment>
<evidence type="ECO:0000256" key="15">
    <source>
        <dbReference type="PROSITE-ProRule" id="PRU01319"/>
    </source>
</evidence>
<keyword evidence="11 14" id="KW-0255">Endonuclease</keyword>
<feature type="binding site" evidence="14 15">
    <location>
        <position position="86"/>
    </location>
    <ligand>
        <name>a divalent metal cation</name>
        <dbReference type="ChEBI" id="CHEBI:60240"/>
    </ligand>
</feature>
<comment type="cofactor">
    <cofactor evidence="2">
        <name>Mg(2+)</name>
        <dbReference type="ChEBI" id="CHEBI:18420"/>
    </cofactor>
</comment>
<sequence length="261" mass="28926">MVHDRLQIPIAKIRQQLTTMHAGKTWDRSFIEQLEVDSRESVRKLAATFKKRMDKQEQEYARISGMIQFDQSYRESHGSHVAGIDEAGRGCLAGPVVAAAVILPVGIYIDGLNDSKQMSPLLRESVYDEILAHAVSYGIGIVSADDIDAYNILQATYEAMRQAIGQLSVVPDVLLNDAVQIPEVSIQQISILQGDAKSFSIAAASVLAKVTRDRLMREYSIQYPEYGFSKHVGYGTSEHIAALRTYGPCPIHRLTFAKVTE</sequence>